<keyword evidence="4" id="KW-0653">Protein transport</keyword>
<evidence type="ECO:0000259" key="10">
    <source>
        <dbReference type="Pfam" id="PF10487"/>
    </source>
</evidence>
<dbReference type="GO" id="GO:0006606">
    <property type="term" value="P:protein import into nucleus"/>
    <property type="evidence" value="ECO:0007669"/>
    <property type="project" value="TreeGrafter"/>
</dbReference>
<sequence>MLYSSLALRERRTVLKLFSSLLKFDETAVQSSPVVSSLVQKIRESGFSLIESYLDGISELINNLERVHDGQLGNLIKSEYGLLIIDLLNLLTTLILKSEKGFSKKSVITWFTLMAKTGYLSDITPLIVSVNSQEGLTIESLASVVSLLFLDLDFNFGALDDESSFMNDPEDLFTIDKCISESSSNPIILYAWSIILHRKFIMISQDPENSKAVIILSKLDGLKSIEERFLKYAQEAAMFDVFGALNSCHKLLQYDEVYSSILGAFIVAIVPYIKLTDEVVTTIRDILDSCPDQLIVRFFSDEAAEDLLALARAKMPISLKAFISLVSINANLAVEELTNLKSYMEIFKEDDFYYKYRIDDQNPDLVKLTQDIDILPPFEANGELSLLLKEGTSAQIFPTGSANSNQLIVAFLYEYNGWSLLGRVLKNISRQLGEDKEKVELLIEIYKLLGKVFADADEESISNVLISLDSLIGETDVIDLTFRLLDYALQIRNVDLLVVLIDTLTAFVSNGSSYRVWSYLYKSPLVGDKSISLALNILGTVEMVSGDYKFTLAVMNLIKSLLKDCVHLDAKVSMKLKSQVVDRFVAFTIHVIDGFTHWQYLLDYQRLQIGTSAVNILQSILHAFYSIDENGSPDKKVAGMFSLASKRITDTFLVPDVQNTRSTKSFMNTIETFCSSYTDYISSDLYGYWQAKWLKSSFQFVTTVINVRTLYQGSTPSTFEISLYSKAPHLVNIFATNLNLRQPVIDLLSSMVKAEWDSEPPSLLTHLGDTHTQILLRSLSTDISNDFEDFGLKISLYDFFAAVMEGKQEGLAIVFITGKEIKDYLLSEKKDTTSSGSGSLLKVLKNNISKISQYPNNVTLHLVDAIALAFNTWATAKEEGNDTQFIQKLIDKIEDFPKRPNTQDIHEQNYVKYCYEVRLLSKIAEILSLYLFVSENSACKDLIIKFLKSSNFTQSLRTRFQIIGYSASLQEDARNAFKKLCPKFELSQFVRSSIFRTNRYGVNSEYAFDVMDNLFGDLDEWPNTKEQIIKASSNKQFATAQITTAKSFGALITCLCKVKADEINVSSMELASSLLKINSEEGVPTSIFESVYKERIELAFMICLTFSKKQNTPVDDKILFSIIDSSCRLLQSKEIHLESGLTQVDVTYYKPVLRILLLALKMLSNDSIFFVEYSATFYDIFTMFVARSLRILFDSIQRQCVAYPNKDFGSDELIAKQIDDISLLISILKTFLGLKLTNEVLSSIALSLIKDGSFRSIGNMYSCSHLIKVNGEQIFSDFALVILYELVKVKPIAEKLLTNGFYSCLLDAAMSLKIQKGGIVPLSPVKSRLHHLWLDGILPIALTLIGQFGERVLPESCLFVTAFEKQIAFTTNNWLQSNTPISTSTVQETVEIVLLAKSLSILGAYDFIRDSNGFTTDKKVKLVPGMDTKEERDNLVNSLNYLISHPKYLTSRVFASDLEQQKILESHEKNKFIESLLDEIKSLRDSLLD</sequence>
<reference evidence="13" key="1">
    <citation type="submission" date="2023-04" db="EMBL/GenBank/DDBJ databases">
        <title>Ambrosiozyma monospora NBRC 1965.</title>
        <authorList>
            <person name="Ichikawa N."/>
            <person name="Sato H."/>
            <person name="Tonouchi N."/>
        </authorList>
    </citation>
    <scope>NUCLEOTIDE SEQUENCE</scope>
    <source>
        <strain evidence="13">NBRC 1965</strain>
    </source>
</reference>
<dbReference type="Gene3D" id="1.25.10.70">
    <property type="match status" value="1"/>
</dbReference>
<dbReference type="Pfam" id="PF10487">
    <property type="entry name" value="Nup188_N"/>
    <property type="match status" value="1"/>
</dbReference>
<evidence type="ECO:0000256" key="8">
    <source>
        <dbReference type="ARBA" id="ARBA00038387"/>
    </source>
</evidence>
<feature type="domain" description="Nucleoporin Nup188 N-terminal subdomain III" evidence="12">
    <location>
        <begin position="409"/>
        <end position="819"/>
    </location>
</feature>
<dbReference type="InterPro" id="IPR041634">
    <property type="entry name" value="Nup188_C"/>
</dbReference>
<evidence type="ECO:0000256" key="3">
    <source>
        <dbReference type="ARBA" id="ARBA00022816"/>
    </source>
</evidence>
<evidence type="ECO:0000256" key="2">
    <source>
        <dbReference type="ARBA" id="ARBA00022448"/>
    </source>
</evidence>
<keyword evidence="6" id="KW-0906">Nuclear pore complex</keyword>
<dbReference type="Proteomes" id="UP001165063">
    <property type="component" value="Unassembled WGS sequence"/>
</dbReference>
<dbReference type="GO" id="GO:0017056">
    <property type="term" value="F:structural constituent of nuclear pore"/>
    <property type="evidence" value="ECO:0007669"/>
    <property type="project" value="InterPro"/>
</dbReference>
<dbReference type="OrthoDB" id="102511at2759"/>
<dbReference type="GO" id="GO:0051028">
    <property type="term" value="P:mRNA transport"/>
    <property type="evidence" value="ECO:0007669"/>
    <property type="project" value="UniProtKB-KW"/>
</dbReference>
<evidence type="ECO:0000313" key="14">
    <source>
        <dbReference type="Proteomes" id="UP001165063"/>
    </source>
</evidence>
<dbReference type="GO" id="GO:0006405">
    <property type="term" value="P:RNA export from nucleus"/>
    <property type="evidence" value="ECO:0007669"/>
    <property type="project" value="TreeGrafter"/>
</dbReference>
<keyword evidence="14" id="KW-1185">Reference proteome</keyword>
<dbReference type="PANTHER" id="PTHR31431:SF1">
    <property type="entry name" value="NUCLEOPORIN NUP188"/>
    <property type="match status" value="1"/>
</dbReference>
<dbReference type="InterPro" id="IPR044840">
    <property type="entry name" value="Nup188"/>
</dbReference>
<dbReference type="InterPro" id="IPR018864">
    <property type="entry name" value="Nucleoporin_Nup188_N"/>
</dbReference>
<dbReference type="Pfam" id="PF21093">
    <property type="entry name" value="Nup188_N-subdom_III"/>
    <property type="match status" value="1"/>
</dbReference>
<proteinExistence type="inferred from homology"/>
<comment type="caution">
    <text evidence="13">The sequence shown here is derived from an EMBL/GenBank/DDBJ whole genome shotgun (WGS) entry which is preliminary data.</text>
</comment>
<dbReference type="Pfam" id="PF18378">
    <property type="entry name" value="Nup188_C"/>
    <property type="match status" value="1"/>
</dbReference>
<accession>A0A9W7DHP0</accession>
<feature type="domain" description="Nuclear pore protein Nup188 C-terminal" evidence="11">
    <location>
        <begin position="1130"/>
        <end position="1464"/>
    </location>
</feature>
<name>A0A9W7DHP0_AMBMO</name>
<comment type="similarity">
    <text evidence="8">Belongs to the Nup188 family.</text>
</comment>
<keyword evidence="7" id="KW-0539">Nucleus</keyword>
<dbReference type="EMBL" id="BSXU01000527">
    <property type="protein sequence ID" value="GMG21001.1"/>
    <property type="molecule type" value="Genomic_DNA"/>
</dbReference>
<protein>
    <recommendedName>
        <fullName evidence="9">Nucleoporin NUP188</fullName>
    </recommendedName>
</protein>
<keyword evidence="3" id="KW-0509">mRNA transport</keyword>
<keyword evidence="5" id="KW-0811">Translocation</keyword>
<evidence type="ECO:0000256" key="1">
    <source>
        <dbReference type="ARBA" id="ARBA00004567"/>
    </source>
</evidence>
<evidence type="ECO:0000313" key="13">
    <source>
        <dbReference type="EMBL" id="GMG21001.1"/>
    </source>
</evidence>
<evidence type="ECO:0000259" key="12">
    <source>
        <dbReference type="Pfam" id="PF21093"/>
    </source>
</evidence>
<evidence type="ECO:0000259" key="11">
    <source>
        <dbReference type="Pfam" id="PF18378"/>
    </source>
</evidence>
<dbReference type="PANTHER" id="PTHR31431">
    <property type="entry name" value="NUCLEOPORIN NUP188 HOMOLOG"/>
    <property type="match status" value="1"/>
</dbReference>
<evidence type="ECO:0000256" key="6">
    <source>
        <dbReference type="ARBA" id="ARBA00023132"/>
    </source>
</evidence>
<feature type="domain" description="Nucleoporin Nup188 N-terminal" evidence="10">
    <location>
        <begin position="1"/>
        <end position="356"/>
    </location>
</feature>
<dbReference type="GO" id="GO:0044611">
    <property type="term" value="C:nuclear pore inner ring"/>
    <property type="evidence" value="ECO:0007669"/>
    <property type="project" value="TreeGrafter"/>
</dbReference>
<organism evidence="13 14">
    <name type="scientific">Ambrosiozyma monospora</name>
    <name type="common">Yeast</name>
    <name type="synonym">Endomycopsis monosporus</name>
    <dbReference type="NCBI Taxonomy" id="43982"/>
    <lineage>
        <taxon>Eukaryota</taxon>
        <taxon>Fungi</taxon>
        <taxon>Dikarya</taxon>
        <taxon>Ascomycota</taxon>
        <taxon>Saccharomycotina</taxon>
        <taxon>Pichiomycetes</taxon>
        <taxon>Pichiales</taxon>
        <taxon>Pichiaceae</taxon>
        <taxon>Ambrosiozyma</taxon>
    </lineage>
</organism>
<evidence type="ECO:0000256" key="9">
    <source>
        <dbReference type="ARBA" id="ARBA00040174"/>
    </source>
</evidence>
<comment type="subcellular location">
    <subcellularLocation>
        <location evidence="1">Nucleus</location>
        <location evidence="1">Nuclear pore complex</location>
    </subcellularLocation>
</comment>
<evidence type="ECO:0000256" key="4">
    <source>
        <dbReference type="ARBA" id="ARBA00022927"/>
    </source>
</evidence>
<evidence type="ECO:0000256" key="7">
    <source>
        <dbReference type="ARBA" id="ARBA00023242"/>
    </source>
</evidence>
<evidence type="ECO:0000256" key="5">
    <source>
        <dbReference type="ARBA" id="ARBA00023010"/>
    </source>
</evidence>
<keyword evidence="2" id="KW-0813">Transport</keyword>
<dbReference type="InterPro" id="IPR048883">
    <property type="entry name" value="Nup188_N-subdom_III"/>
</dbReference>
<gene>
    <name evidence="13" type="ORF">Amon01_000165100</name>
</gene>